<dbReference type="PANTHER" id="PTHR21139:SF42">
    <property type="entry name" value="TRIOSEPHOSPHATE ISOMERASE"/>
    <property type="match status" value="1"/>
</dbReference>
<dbReference type="InterPro" id="IPR022896">
    <property type="entry name" value="TrioseP_Isoase_bac/euk"/>
</dbReference>
<comment type="catalytic activity">
    <reaction evidence="7 8">
        <text>D-glyceraldehyde 3-phosphate = dihydroxyacetone phosphate</text>
        <dbReference type="Rhea" id="RHEA:18585"/>
        <dbReference type="ChEBI" id="CHEBI:57642"/>
        <dbReference type="ChEBI" id="CHEBI:59776"/>
        <dbReference type="EC" id="5.3.1.1"/>
    </reaction>
</comment>
<comment type="pathway">
    <text evidence="7 8">Carbohydrate degradation; glycolysis; D-glyceraldehyde 3-phosphate from glycerone phosphate: step 1/1.</text>
</comment>
<dbReference type="RefSeq" id="WP_286304005.1">
    <property type="nucleotide sequence ID" value="NZ_AP027741.1"/>
</dbReference>
<feature type="binding site" evidence="7">
    <location>
        <begin position="9"/>
        <end position="11"/>
    </location>
    <ligand>
        <name>substrate</name>
    </ligand>
</feature>
<evidence type="ECO:0000313" key="9">
    <source>
        <dbReference type="EMBL" id="GAA0225098.1"/>
    </source>
</evidence>
<gene>
    <name evidence="7 9" type="primary">tpiA</name>
    <name evidence="9" type="ORF">GCM10008964_15860</name>
</gene>
<dbReference type="PROSITE" id="PS51440">
    <property type="entry name" value="TIM_2"/>
    <property type="match status" value="1"/>
</dbReference>
<evidence type="ECO:0000256" key="6">
    <source>
        <dbReference type="ARBA" id="ARBA00023235"/>
    </source>
</evidence>
<evidence type="ECO:0000256" key="7">
    <source>
        <dbReference type="HAMAP-Rule" id="MF_00147"/>
    </source>
</evidence>
<proteinExistence type="inferred from homology"/>
<organism evidence="9 10">
    <name type="scientific">Methylophaga marina</name>
    <dbReference type="NCBI Taxonomy" id="45495"/>
    <lineage>
        <taxon>Bacteria</taxon>
        <taxon>Pseudomonadati</taxon>
        <taxon>Pseudomonadota</taxon>
        <taxon>Gammaproteobacteria</taxon>
        <taxon>Thiotrichales</taxon>
        <taxon>Piscirickettsiaceae</taxon>
        <taxon>Methylophaga</taxon>
    </lineage>
</organism>
<comment type="function">
    <text evidence="7">Involved in the gluconeogenesis. Catalyzes stereospecifically the conversion of dihydroxyacetone phosphate (DHAP) to D-glyceraldehyde-3-phosphate (G3P).</text>
</comment>
<dbReference type="SUPFAM" id="SSF51351">
    <property type="entry name" value="Triosephosphate isomerase (TIM)"/>
    <property type="match status" value="1"/>
</dbReference>
<comment type="similarity">
    <text evidence="2 7 8">Belongs to the triosephosphate isomerase family.</text>
</comment>
<keyword evidence="6 7" id="KW-0413">Isomerase</keyword>
<comment type="pathway">
    <text evidence="1">Carbohydrate metabolism; erythritol degradation.</text>
</comment>
<dbReference type="InterPro" id="IPR020861">
    <property type="entry name" value="Triosephosphate_isomerase_AS"/>
</dbReference>
<evidence type="ECO:0000256" key="5">
    <source>
        <dbReference type="ARBA" id="ARBA00023152"/>
    </source>
</evidence>
<feature type="binding site" evidence="7">
    <location>
        <position position="180"/>
    </location>
    <ligand>
        <name>substrate</name>
    </ligand>
</feature>
<dbReference type="HAMAP" id="MF_00147_B">
    <property type="entry name" value="TIM_B"/>
    <property type="match status" value="1"/>
</dbReference>
<keyword evidence="10" id="KW-1185">Reference proteome</keyword>
<name>A0ABP3D762_9GAMM</name>
<comment type="subunit">
    <text evidence="7 8">Homodimer.</text>
</comment>
<evidence type="ECO:0000256" key="2">
    <source>
        <dbReference type="ARBA" id="ARBA00007422"/>
    </source>
</evidence>
<dbReference type="Gene3D" id="3.20.20.70">
    <property type="entry name" value="Aldolase class I"/>
    <property type="match status" value="1"/>
</dbReference>
<comment type="caution">
    <text evidence="9">The sequence shown here is derived from an EMBL/GenBank/DDBJ whole genome shotgun (WGS) entry which is preliminary data.</text>
</comment>
<evidence type="ECO:0000313" key="10">
    <source>
        <dbReference type="Proteomes" id="UP001501476"/>
    </source>
</evidence>
<dbReference type="PROSITE" id="PS00171">
    <property type="entry name" value="TIM_1"/>
    <property type="match status" value="1"/>
</dbReference>
<dbReference type="EMBL" id="BAAADG010000005">
    <property type="protein sequence ID" value="GAA0225098.1"/>
    <property type="molecule type" value="Genomic_DNA"/>
</dbReference>
<dbReference type="InterPro" id="IPR035990">
    <property type="entry name" value="TIM_sf"/>
</dbReference>
<feature type="binding site" evidence="7">
    <location>
        <position position="219"/>
    </location>
    <ligand>
        <name>substrate</name>
    </ligand>
</feature>
<dbReference type="NCBIfam" id="TIGR00419">
    <property type="entry name" value="tim"/>
    <property type="match status" value="1"/>
</dbReference>
<keyword evidence="3 7" id="KW-0312">Gluconeogenesis</keyword>
<feature type="active site" description="Proton acceptor" evidence="7">
    <location>
        <position position="174"/>
    </location>
</feature>
<dbReference type="Pfam" id="PF00121">
    <property type="entry name" value="TIM"/>
    <property type="match status" value="1"/>
</dbReference>
<accession>A0ABP3D762</accession>
<evidence type="ECO:0000256" key="4">
    <source>
        <dbReference type="ARBA" id="ARBA00022490"/>
    </source>
</evidence>
<reference evidence="10" key="1">
    <citation type="journal article" date="2019" name="Int. J. Syst. Evol. Microbiol.">
        <title>The Global Catalogue of Microorganisms (GCM) 10K type strain sequencing project: providing services to taxonomists for standard genome sequencing and annotation.</title>
        <authorList>
            <consortium name="The Broad Institute Genomics Platform"/>
            <consortium name="The Broad Institute Genome Sequencing Center for Infectious Disease"/>
            <person name="Wu L."/>
            <person name="Ma J."/>
        </authorList>
    </citation>
    <scope>NUCLEOTIDE SEQUENCE [LARGE SCALE GENOMIC DNA]</scope>
    <source>
        <strain evidence="10">JCM 6886</strain>
    </source>
</reference>
<comment type="pathway">
    <text evidence="7 8">Carbohydrate biosynthesis; gluconeogenesis.</text>
</comment>
<evidence type="ECO:0000256" key="1">
    <source>
        <dbReference type="ARBA" id="ARBA00004939"/>
    </source>
</evidence>
<dbReference type="GO" id="GO:0016853">
    <property type="term" value="F:isomerase activity"/>
    <property type="evidence" value="ECO:0007669"/>
    <property type="project" value="UniProtKB-KW"/>
</dbReference>
<evidence type="ECO:0000256" key="8">
    <source>
        <dbReference type="RuleBase" id="RU363013"/>
    </source>
</evidence>
<keyword evidence="5 7" id="KW-0324">Glycolysis</keyword>
<dbReference type="InterPro" id="IPR013785">
    <property type="entry name" value="Aldolase_TIM"/>
</dbReference>
<feature type="active site" description="Electrophile" evidence="7">
    <location>
        <position position="95"/>
    </location>
</feature>
<evidence type="ECO:0000256" key="3">
    <source>
        <dbReference type="ARBA" id="ARBA00022432"/>
    </source>
</evidence>
<keyword evidence="4 7" id="KW-0963">Cytoplasm</keyword>
<dbReference type="CDD" id="cd00311">
    <property type="entry name" value="TIM"/>
    <property type="match status" value="1"/>
</dbReference>
<protein>
    <recommendedName>
        <fullName evidence="7 8">Triosephosphate isomerase</fullName>
        <shortName evidence="7">TIM</shortName>
        <shortName evidence="7">TPI</shortName>
        <ecNumber evidence="7 8">5.3.1.1</ecNumber>
    </recommendedName>
    <alternativeName>
        <fullName evidence="7">Triose-phosphate isomerase</fullName>
    </alternativeName>
</protein>
<dbReference type="PANTHER" id="PTHR21139">
    <property type="entry name" value="TRIOSEPHOSPHATE ISOMERASE"/>
    <property type="match status" value="1"/>
</dbReference>
<dbReference type="Proteomes" id="UP001501476">
    <property type="component" value="Unassembled WGS sequence"/>
</dbReference>
<dbReference type="EC" id="5.3.1.1" evidence="7 8"/>
<comment type="subcellular location">
    <subcellularLocation>
        <location evidence="7 8">Cytoplasm</location>
    </subcellularLocation>
</comment>
<sequence length="261" mass="28186">MRKPLVAGNWKMNGSSESNKALLEGILSKADTFSDIEVALFPPAVYLGQVQSALSGTDLAWGTQNLSQFEKGAYTGEISASMLADFGCQYVLIGHSERRCLYAELDLDQCLLDRIIAEKYEMAVRAGITPIICIGESPDEHAVGRTEEVVLRLLDTVIAHQGVEGLAHTVLAYEPVWAIGTGRSATPEWAQDVHSFMRQRVAKHDKQIAENIRILYGGSIKGNNAAPLFLQPDIDGGLVGGGSLDADEFVKICQAAVLKLG</sequence>
<dbReference type="InterPro" id="IPR000652">
    <property type="entry name" value="Triosephosphate_isomerase"/>
</dbReference>
<feature type="binding site" evidence="7">
    <location>
        <begin position="240"/>
        <end position="241"/>
    </location>
    <ligand>
        <name>substrate</name>
    </ligand>
</feature>